<dbReference type="EMBL" id="MU006296">
    <property type="protein sequence ID" value="KAF2853142.1"/>
    <property type="molecule type" value="Genomic_DNA"/>
</dbReference>
<accession>A0A6A7BCZ8</accession>
<protein>
    <recommendedName>
        <fullName evidence="1">Post-SET domain-containing protein</fullName>
    </recommendedName>
</protein>
<dbReference type="InterPro" id="IPR003616">
    <property type="entry name" value="Post-SET_dom"/>
</dbReference>
<name>A0A6A7BCZ8_9PLEO</name>
<organism evidence="2 3">
    <name type="scientific">Plenodomus tracheiphilus IPT5</name>
    <dbReference type="NCBI Taxonomy" id="1408161"/>
    <lineage>
        <taxon>Eukaryota</taxon>
        <taxon>Fungi</taxon>
        <taxon>Dikarya</taxon>
        <taxon>Ascomycota</taxon>
        <taxon>Pezizomycotina</taxon>
        <taxon>Dothideomycetes</taxon>
        <taxon>Pleosporomycetidae</taxon>
        <taxon>Pleosporales</taxon>
        <taxon>Pleosporineae</taxon>
        <taxon>Leptosphaeriaceae</taxon>
        <taxon>Plenodomus</taxon>
    </lineage>
</organism>
<dbReference type="AlphaFoldDB" id="A0A6A7BCZ8"/>
<evidence type="ECO:0000313" key="2">
    <source>
        <dbReference type="EMBL" id="KAF2853142.1"/>
    </source>
</evidence>
<evidence type="ECO:0000259" key="1">
    <source>
        <dbReference type="PROSITE" id="PS50868"/>
    </source>
</evidence>
<proteinExistence type="predicted"/>
<gene>
    <name evidence="2" type="ORF">T440DRAFT_319421</name>
</gene>
<evidence type="ECO:0000313" key="3">
    <source>
        <dbReference type="Proteomes" id="UP000799423"/>
    </source>
</evidence>
<feature type="domain" description="Post-SET" evidence="1">
    <location>
        <begin position="85"/>
        <end position="101"/>
    </location>
</feature>
<sequence length="134" mass="15365">MQLSHPTLVDLRVCNTAAMDKKAALNLRYTPWIRHSLPPLTWSKAPPRPGVLQLVRPRALSVAQRQSFDHLRSLAWTSGSRRLLRLFPCRCGSQLCTGLLTGFVLRAFLEIHHPYGTWLKPSFEIQLYVAPWHQ</sequence>
<keyword evidence="3" id="KW-1185">Reference proteome</keyword>
<reference evidence="2" key="1">
    <citation type="submission" date="2020-01" db="EMBL/GenBank/DDBJ databases">
        <authorList>
            <consortium name="DOE Joint Genome Institute"/>
            <person name="Haridas S."/>
            <person name="Albert R."/>
            <person name="Binder M."/>
            <person name="Bloem J."/>
            <person name="Labutti K."/>
            <person name="Salamov A."/>
            <person name="Andreopoulos B."/>
            <person name="Baker S.E."/>
            <person name="Barry K."/>
            <person name="Bills G."/>
            <person name="Bluhm B.H."/>
            <person name="Cannon C."/>
            <person name="Castanera R."/>
            <person name="Culley D.E."/>
            <person name="Daum C."/>
            <person name="Ezra D."/>
            <person name="Gonzalez J.B."/>
            <person name="Henrissat B."/>
            <person name="Kuo A."/>
            <person name="Liang C."/>
            <person name="Lipzen A."/>
            <person name="Lutzoni F."/>
            <person name="Magnuson J."/>
            <person name="Mondo S."/>
            <person name="Nolan M."/>
            <person name="Ohm R."/>
            <person name="Pangilinan J."/>
            <person name="Park H.-J."/>
            <person name="Ramirez L."/>
            <person name="Alfaro M."/>
            <person name="Sun H."/>
            <person name="Tritt A."/>
            <person name="Yoshinaga Y."/>
            <person name="Zwiers L.-H."/>
            <person name="Turgeon B.G."/>
            <person name="Goodwin S.B."/>
            <person name="Spatafora J.W."/>
            <person name="Crous P.W."/>
            <person name="Grigoriev I.V."/>
        </authorList>
    </citation>
    <scope>NUCLEOTIDE SEQUENCE</scope>
    <source>
        <strain evidence="2">IPT5</strain>
    </source>
</reference>
<dbReference type="Proteomes" id="UP000799423">
    <property type="component" value="Unassembled WGS sequence"/>
</dbReference>
<dbReference type="PROSITE" id="PS50868">
    <property type="entry name" value="POST_SET"/>
    <property type="match status" value="1"/>
</dbReference>